<keyword evidence="7" id="KW-1185">Reference proteome</keyword>
<dbReference type="InterPro" id="IPR051600">
    <property type="entry name" value="Beta-PGM-like"/>
</dbReference>
<dbReference type="AlphaFoldDB" id="A0A517T4N5"/>
<dbReference type="SFLD" id="SFLDG01129">
    <property type="entry name" value="C1.5:_HAD__Beta-PGM__Phosphata"/>
    <property type="match status" value="1"/>
</dbReference>
<dbReference type="OrthoDB" id="9797743at2"/>
<dbReference type="Gene3D" id="3.40.50.1000">
    <property type="entry name" value="HAD superfamily/HAD-like"/>
    <property type="match status" value="1"/>
</dbReference>
<reference evidence="6 7" key="1">
    <citation type="submission" date="2019-02" db="EMBL/GenBank/DDBJ databases">
        <title>Deep-cultivation of Planctomycetes and their phenomic and genomic characterization uncovers novel biology.</title>
        <authorList>
            <person name="Wiegand S."/>
            <person name="Jogler M."/>
            <person name="Boedeker C."/>
            <person name="Pinto D."/>
            <person name="Vollmers J."/>
            <person name="Rivas-Marin E."/>
            <person name="Kohn T."/>
            <person name="Peeters S.H."/>
            <person name="Heuer A."/>
            <person name="Rast P."/>
            <person name="Oberbeckmann S."/>
            <person name="Bunk B."/>
            <person name="Jeske O."/>
            <person name="Meyerdierks A."/>
            <person name="Storesund J.E."/>
            <person name="Kallscheuer N."/>
            <person name="Luecker S."/>
            <person name="Lage O.M."/>
            <person name="Pohl T."/>
            <person name="Merkel B.J."/>
            <person name="Hornburger P."/>
            <person name="Mueller R.-W."/>
            <person name="Bruemmer F."/>
            <person name="Labrenz M."/>
            <person name="Spormann A.M."/>
            <person name="Op den Camp H."/>
            <person name="Overmann J."/>
            <person name="Amann R."/>
            <person name="Jetten M.S.M."/>
            <person name="Mascher T."/>
            <person name="Medema M.H."/>
            <person name="Devos D.P."/>
            <person name="Kaster A.-K."/>
            <person name="Ovreas L."/>
            <person name="Rohde M."/>
            <person name="Galperin M.Y."/>
            <person name="Jogler C."/>
        </authorList>
    </citation>
    <scope>NUCLEOTIDE SEQUENCE [LARGE SCALE GENOMIC DNA]</scope>
    <source>
        <strain evidence="6 7">V22</strain>
    </source>
</reference>
<keyword evidence="4" id="KW-0460">Magnesium</keyword>
<keyword evidence="6" id="KW-0378">Hydrolase</keyword>
<dbReference type="EC" id="3.1.3.-" evidence="6"/>
<dbReference type="InterPro" id="IPR023198">
    <property type="entry name" value="PGP-like_dom2"/>
</dbReference>
<evidence type="ECO:0000256" key="3">
    <source>
        <dbReference type="ARBA" id="ARBA00022723"/>
    </source>
</evidence>
<dbReference type="GO" id="GO:0046872">
    <property type="term" value="F:metal ion binding"/>
    <property type="evidence" value="ECO:0007669"/>
    <property type="project" value="UniProtKB-KW"/>
</dbReference>
<dbReference type="Proteomes" id="UP000319976">
    <property type="component" value="Chromosome"/>
</dbReference>
<accession>A0A517T4N5</accession>
<dbReference type="NCBIfam" id="TIGR01509">
    <property type="entry name" value="HAD-SF-IA-v3"/>
    <property type="match status" value="1"/>
</dbReference>
<evidence type="ECO:0000256" key="4">
    <source>
        <dbReference type="ARBA" id="ARBA00022842"/>
    </source>
</evidence>
<gene>
    <name evidence="6" type="ORF">V22_05640</name>
</gene>
<dbReference type="SUPFAM" id="SSF56784">
    <property type="entry name" value="HAD-like"/>
    <property type="match status" value="1"/>
</dbReference>
<name>A0A517T4N5_9PLAN</name>
<dbReference type="KEGG" id="chya:V22_05640"/>
<dbReference type="Pfam" id="PF00702">
    <property type="entry name" value="Hydrolase"/>
    <property type="match status" value="1"/>
</dbReference>
<sequence length="226" mass="25051">MSEQKAVIFDKDGVLVDSYGPHLESYKMLAAQAGGTFSDEAFAKWFGRTFRETMLSPDWPEKNLTDEEIERKDREKEELYRRLVAEKFPAMPGAVELIESLHNAGFRLGLGSAGPRGNVDMAVREMGLDRWINVTVSSNDVARTKPDPEVYLKVAKTLGVEPKDCVVIEDSIHGVTAAKAAGMKCIRIISSGHSREQQTPADVMVDSLTELSPEFIDNLLYDSVQA</sequence>
<evidence type="ECO:0000256" key="5">
    <source>
        <dbReference type="ARBA" id="ARBA00023277"/>
    </source>
</evidence>
<organism evidence="6 7">
    <name type="scientific">Calycomorphotria hydatis</name>
    <dbReference type="NCBI Taxonomy" id="2528027"/>
    <lineage>
        <taxon>Bacteria</taxon>
        <taxon>Pseudomonadati</taxon>
        <taxon>Planctomycetota</taxon>
        <taxon>Planctomycetia</taxon>
        <taxon>Planctomycetales</taxon>
        <taxon>Planctomycetaceae</taxon>
        <taxon>Calycomorphotria</taxon>
    </lineage>
</organism>
<dbReference type="EMBL" id="CP036316">
    <property type="protein sequence ID" value="QDT63343.1"/>
    <property type="molecule type" value="Genomic_DNA"/>
</dbReference>
<dbReference type="RefSeq" id="WP_145259598.1">
    <property type="nucleotide sequence ID" value="NZ_CP036316.1"/>
</dbReference>
<keyword evidence="5" id="KW-0119">Carbohydrate metabolism</keyword>
<dbReference type="GO" id="GO:0016787">
    <property type="term" value="F:hydrolase activity"/>
    <property type="evidence" value="ECO:0007669"/>
    <property type="project" value="UniProtKB-KW"/>
</dbReference>
<protein>
    <submittedName>
        <fullName evidence="6">Phosphorylated carbohydrates phosphatase</fullName>
        <ecNumber evidence="6">3.1.3.-</ecNumber>
    </submittedName>
</protein>
<dbReference type="InterPro" id="IPR023214">
    <property type="entry name" value="HAD_sf"/>
</dbReference>
<dbReference type="SFLD" id="SFLDG01135">
    <property type="entry name" value="C1.5.6:_HAD__Beta-PGM__Phospha"/>
    <property type="match status" value="1"/>
</dbReference>
<dbReference type="InterPro" id="IPR006439">
    <property type="entry name" value="HAD-SF_hydro_IA"/>
</dbReference>
<evidence type="ECO:0000256" key="2">
    <source>
        <dbReference type="ARBA" id="ARBA00006171"/>
    </source>
</evidence>
<dbReference type="SFLD" id="SFLDS00003">
    <property type="entry name" value="Haloacid_Dehalogenase"/>
    <property type="match status" value="1"/>
</dbReference>
<dbReference type="PANTHER" id="PTHR46193:SF18">
    <property type="entry name" value="HEXITOL PHOSPHATASE B"/>
    <property type="match status" value="1"/>
</dbReference>
<comment type="similarity">
    <text evidence="2">Belongs to the HAD-like hydrolase superfamily. CbbY/CbbZ/Gph/YieH family.</text>
</comment>
<evidence type="ECO:0000313" key="7">
    <source>
        <dbReference type="Proteomes" id="UP000319976"/>
    </source>
</evidence>
<dbReference type="PANTHER" id="PTHR46193">
    <property type="entry name" value="6-PHOSPHOGLUCONATE PHOSPHATASE"/>
    <property type="match status" value="1"/>
</dbReference>
<comment type="cofactor">
    <cofactor evidence="1">
        <name>Mg(2+)</name>
        <dbReference type="ChEBI" id="CHEBI:18420"/>
    </cofactor>
</comment>
<dbReference type="NCBIfam" id="TIGR01549">
    <property type="entry name" value="HAD-SF-IA-v1"/>
    <property type="match status" value="1"/>
</dbReference>
<proteinExistence type="inferred from homology"/>
<evidence type="ECO:0000313" key="6">
    <source>
        <dbReference type="EMBL" id="QDT63343.1"/>
    </source>
</evidence>
<dbReference type="Gene3D" id="1.10.150.240">
    <property type="entry name" value="Putative phosphatase, domain 2"/>
    <property type="match status" value="1"/>
</dbReference>
<evidence type="ECO:0000256" key="1">
    <source>
        <dbReference type="ARBA" id="ARBA00001946"/>
    </source>
</evidence>
<keyword evidence="3" id="KW-0479">Metal-binding</keyword>
<dbReference type="PRINTS" id="PR00413">
    <property type="entry name" value="HADHALOGNASE"/>
</dbReference>
<dbReference type="InterPro" id="IPR036412">
    <property type="entry name" value="HAD-like_sf"/>
</dbReference>